<organism evidence="2 3">
    <name type="scientific">Nocardioides renjunii</name>
    <dbReference type="NCBI Taxonomy" id="3095075"/>
    <lineage>
        <taxon>Bacteria</taxon>
        <taxon>Bacillati</taxon>
        <taxon>Actinomycetota</taxon>
        <taxon>Actinomycetes</taxon>
        <taxon>Propionibacteriales</taxon>
        <taxon>Nocardioidaceae</taxon>
        <taxon>Nocardioides</taxon>
    </lineage>
</organism>
<dbReference type="RefSeq" id="WP_322422776.1">
    <property type="nucleotide sequence ID" value="NZ_JAXQPW010000001.1"/>
</dbReference>
<dbReference type="GO" id="GO:0016757">
    <property type="term" value="F:glycosyltransferase activity"/>
    <property type="evidence" value="ECO:0007669"/>
    <property type="project" value="UniProtKB-KW"/>
</dbReference>
<dbReference type="Proteomes" id="UP001291999">
    <property type="component" value="Unassembled WGS sequence"/>
</dbReference>
<dbReference type="InterPro" id="IPR001173">
    <property type="entry name" value="Glyco_trans_2-like"/>
</dbReference>
<dbReference type="SUPFAM" id="SSF53448">
    <property type="entry name" value="Nucleotide-diphospho-sugar transferases"/>
    <property type="match status" value="1"/>
</dbReference>
<dbReference type="InterPro" id="IPR050834">
    <property type="entry name" value="Glycosyltransf_2"/>
</dbReference>
<dbReference type="Pfam" id="PF00535">
    <property type="entry name" value="Glycos_transf_2"/>
    <property type="match status" value="1"/>
</dbReference>
<dbReference type="EC" id="2.4.-.-" evidence="2"/>
<proteinExistence type="predicted"/>
<accession>A0ABU5K5K9</accession>
<dbReference type="EMBL" id="JAXQPW010000001">
    <property type="protein sequence ID" value="MDZ5660151.1"/>
    <property type="molecule type" value="Genomic_DNA"/>
</dbReference>
<name>A0ABU5K5K9_9ACTN</name>
<evidence type="ECO:0000313" key="3">
    <source>
        <dbReference type="Proteomes" id="UP001291999"/>
    </source>
</evidence>
<dbReference type="InterPro" id="IPR029044">
    <property type="entry name" value="Nucleotide-diphossugar_trans"/>
</dbReference>
<dbReference type="PANTHER" id="PTHR43685:SF2">
    <property type="entry name" value="GLYCOSYLTRANSFERASE 2-LIKE DOMAIN-CONTAINING PROTEIN"/>
    <property type="match status" value="1"/>
</dbReference>
<gene>
    <name evidence="2" type="ORF">SFC79_00095</name>
</gene>
<keyword evidence="2" id="KW-0808">Transferase</keyword>
<reference evidence="2 3" key="1">
    <citation type="submission" date="2023-11" db="EMBL/GenBank/DDBJ databases">
        <title>Novel species in genus Nocardioides.</title>
        <authorList>
            <person name="Zhou H."/>
        </authorList>
    </citation>
    <scope>NUCLEOTIDE SEQUENCE [LARGE SCALE GENOMIC DNA]</scope>
    <source>
        <strain evidence="2 3">S-58</strain>
    </source>
</reference>
<protein>
    <submittedName>
        <fullName evidence="2">Glycosyltransferase</fullName>
        <ecNumber evidence="2">2.4.-.-</ecNumber>
    </submittedName>
</protein>
<dbReference type="PANTHER" id="PTHR43685">
    <property type="entry name" value="GLYCOSYLTRANSFERASE"/>
    <property type="match status" value="1"/>
</dbReference>
<evidence type="ECO:0000313" key="2">
    <source>
        <dbReference type="EMBL" id="MDZ5660151.1"/>
    </source>
</evidence>
<sequence length="262" mass="28277">MPDHAHEPVPVSVAMATYNGSAHVSEQLASILAELGPRDEVVVVDDASTDDTLAVLATVDDPRVRVVPSRVNRGYVRAFEAAIAATRGDVVLLSDQDDVWLPGRRDAMVEALRDHQVVASNLAMLGGPDALEGPFGQPDWRLGPRDDGRRVANVAGILAGLKPYYGCAMGVRRDALATVLPFPPHLVESHDLWLALYGNLAGTITHLDRRTVARRLHDNNATPSRPRGPRAVLASRARLVRALLTMGRRVRGLKGQRPVATA</sequence>
<dbReference type="Gene3D" id="3.90.550.10">
    <property type="entry name" value="Spore Coat Polysaccharide Biosynthesis Protein SpsA, Chain A"/>
    <property type="match status" value="1"/>
</dbReference>
<comment type="caution">
    <text evidence="2">The sequence shown here is derived from an EMBL/GenBank/DDBJ whole genome shotgun (WGS) entry which is preliminary data.</text>
</comment>
<feature type="domain" description="Glycosyltransferase 2-like" evidence="1">
    <location>
        <begin position="12"/>
        <end position="119"/>
    </location>
</feature>
<evidence type="ECO:0000259" key="1">
    <source>
        <dbReference type="Pfam" id="PF00535"/>
    </source>
</evidence>
<keyword evidence="2" id="KW-0328">Glycosyltransferase</keyword>
<keyword evidence="3" id="KW-1185">Reference proteome</keyword>